<dbReference type="RefSeq" id="WP_092814489.1">
    <property type="nucleotide sequence ID" value="NZ_FMVW01000007.1"/>
</dbReference>
<dbReference type="EC" id="7.4.2.8" evidence="15"/>
<evidence type="ECO:0000256" key="12">
    <source>
        <dbReference type="ARBA" id="ARBA00022967"/>
    </source>
</evidence>
<keyword evidence="12 15" id="KW-1278">Translocase</keyword>
<evidence type="ECO:0000259" key="19">
    <source>
        <dbReference type="PROSITE" id="PS51196"/>
    </source>
</evidence>
<dbReference type="Gene3D" id="3.40.50.300">
    <property type="entry name" value="P-loop containing nucleotide triphosphate hydrolases"/>
    <property type="match status" value="2"/>
</dbReference>
<organism evidence="20 21">
    <name type="scientific">Afifella marina DSM 2698</name>
    <dbReference type="NCBI Taxonomy" id="1120955"/>
    <lineage>
        <taxon>Bacteria</taxon>
        <taxon>Pseudomonadati</taxon>
        <taxon>Pseudomonadota</taxon>
        <taxon>Alphaproteobacteria</taxon>
        <taxon>Hyphomicrobiales</taxon>
        <taxon>Afifellaceae</taxon>
        <taxon>Afifella</taxon>
    </lineage>
</organism>
<dbReference type="Pfam" id="PF07516">
    <property type="entry name" value="SecA_SW"/>
    <property type="match status" value="1"/>
</dbReference>
<comment type="subunit">
    <text evidence="15">Monomer and homodimer. Part of the essential Sec protein translocation apparatus which comprises SecA, SecYEG and auxiliary proteins SecDF-YajC and YidC.</text>
</comment>
<dbReference type="InterPro" id="IPR044722">
    <property type="entry name" value="SecA_SF2_C"/>
</dbReference>
<evidence type="ECO:0000256" key="1">
    <source>
        <dbReference type="ARBA" id="ARBA00001947"/>
    </source>
</evidence>
<evidence type="ECO:0000256" key="4">
    <source>
        <dbReference type="ARBA" id="ARBA00022475"/>
    </source>
</evidence>
<dbReference type="CDD" id="cd17928">
    <property type="entry name" value="DEXDc_SecA"/>
    <property type="match status" value="1"/>
</dbReference>
<proteinExistence type="inferred from homology"/>
<evidence type="ECO:0000256" key="13">
    <source>
        <dbReference type="ARBA" id="ARBA00023010"/>
    </source>
</evidence>
<dbReference type="PRINTS" id="PR00906">
    <property type="entry name" value="SECA"/>
</dbReference>
<dbReference type="PANTHER" id="PTHR30612">
    <property type="entry name" value="SECA INNER MEMBRANE COMPONENT OF SEC PROTEIN SECRETION SYSTEM"/>
    <property type="match status" value="1"/>
</dbReference>
<dbReference type="GO" id="GO:0017038">
    <property type="term" value="P:protein import"/>
    <property type="evidence" value="ECO:0007669"/>
    <property type="project" value="InterPro"/>
</dbReference>
<evidence type="ECO:0000256" key="7">
    <source>
        <dbReference type="ARBA" id="ARBA00022723"/>
    </source>
</evidence>
<dbReference type="SUPFAM" id="SSF52540">
    <property type="entry name" value="P-loop containing nucleoside triphosphate hydrolases"/>
    <property type="match status" value="2"/>
</dbReference>
<dbReference type="FunFam" id="3.40.50.300:FF:001790">
    <property type="entry name" value="Protein translocase subunit SecA"/>
    <property type="match status" value="1"/>
</dbReference>
<dbReference type="Pfam" id="PF02810">
    <property type="entry name" value="SEC-C"/>
    <property type="match status" value="1"/>
</dbReference>
<dbReference type="InterPro" id="IPR020937">
    <property type="entry name" value="SecA_CS"/>
</dbReference>
<dbReference type="FunFam" id="3.90.1440.10:FF:000001">
    <property type="entry name" value="Preprotein translocase subunit SecA"/>
    <property type="match status" value="1"/>
</dbReference>
<evidence type="ECO:0000259" key="18">
    <source>
        <dbReference type="PROSITE" id="PS51194"/>
    </source>
</evidence>
<sequence length="928" mass="103640">MLGLGSLGRKVFGTPSDRRVKKYRPLVDQINALEDETARLSDEELAGRTLEFRQQLENGTKLDDLLVPAFATVREAAKRVLGQRPFDVQLIGGMVLNEGAISEMKTGEGKTLVATLPVYLNALTGKGVHVVTVNDYLASRDADWMGRIYRFLGLSVGVIVHGLSQDERRRAYRADVTYGTNNEFGFDYLRDNMEYDLGAMVQRGHHYAIVDEVDSILIDEARTPLIISGPVEDKSELYQAIDAIIPQLKPEDYEIDEKVRSATLTEDGTEHAERLLEAAGLLKGDNLYDVENVAVVHHLNNALKAHKIFQRDKDYIVKNGQVVIIDEFTGRMMEGRRYSEGLHQALEAKEHVKIQPENQTLASITFQNYFRLYEKLAGMTGTAMTEADEFMDIYGLDVVEVPTNVPVARIDEDDQVFRTVEEKYAAIIETIKDCRERGQPVLVGTTSIEKSELLAERLKTSGIKDFNILNARHHEQEAIIISQAGKPGAITIATNMAGRGTDIQLGGNVDMRLAAELGEMEEGPERQAKEQAIRADLERMKREALDAGGLMVLATERHESRRIDNQLRGRSGRQGDPGRSQFYLSLQDDLMRIFGSDRMDGMLTKLGLKEGEAIVHPWINKALERAQSKVEAHNFDIRKNLLKYDDVMNDQRKVVFEQRIDLMRQEETAETVRDMRHETVDEIVSKHIPERAYAEQWDVEGLKAEVAQILALDLPIDEWAAEEGIADAEMRERIEKAADELMARKASRFGPELMRMVEKQILLRTLDQLWREHLAQLDQLRSVIGFRGYGQRDPLNEYKTEGFELFQAMLSELRRAVTAQLMHVELAEREPLEETLRPPEGIAHHVDATTGEDEFEMADGGGSERAGAGALPVGAAAVAASSAYAGGEGAGAATIDPNDPSTWGKVGRNSPCPCGSGKKFKHCHGALV</sequence>
<keyword evidence="8 15" id="KW-0547">Nucleotide-binding</keyword>
<dbReference type="InterPro" id="IPR027417">
    <property type="entry name" value="P-loop_NTPase"/>
</dbReference>
<dbReference type="GO" id="GO:0008564">
    <property type="term" value="F:protein-exporting ATPase activity"/>
    <property type="evidence" value="ECO:0007669"/>
    <property type="project" value="UniProtKB-EC"/>
</dbReference>
<keyword evidence="7" id="KW-0479">Metal-binding</keyword>
<comment type="catalytic activity">
    <reaction evidence="15">
        <text>ATP + H2O + cellular proteinSide 1 = ADP + phosphate + cellular proteinSide 2.</text>
        <dbReference type="EC" id="7.4.2.8"/>
    </reaction>
</comment>
<evidence type="ECO:0000259" key="17">
    <source>
        <dbReference type="PROSITE" id="PS51192"/>
    </source>
</evidence>
<dbReference type="Pfam" id="PF07517">
    <property type="entry name" value="SecA_DEAD"/>
    <property type="match status" value="1"/>
</dbReference>
<dbReference type="InterPro" id="IPR036266">
    <property type="entry name" value="SecA_Wing/Scaffold_sf"/>
</dbReference>
<keyword evidence="11 15" id="KW-0653">Protein transport</keyword>
<dbReference type="NCBIfam" id="TIGR00963">
    <property type="entry name" value="secA"/>
    <property type="match status" value="1"/>
</dbReference>
<dbReference type="Pfam" id="PF01043">
    <property type="entry name" value="SecA_PP_bind"/>
    <property type="match status" value="1"/>
</dbReference>
<keyword evidence="6" id="KW-0997">Cell inner membrane</keyword>
<evidence type="ECO:0000256" key="9">
    <source>
        <dbReference type="ARBA" id="ARBA00022833"/>
    </source>
</evidence>
<dbReference type="InterPro" id="IPR001650">
    <property type="entry name" value="Helicase_C-like"/>
</dbReference>
<dbReference type="Gene3D" id="3.90.1440.10">
    <property type="entry name" value="SecA, preprotein cross-linking domain"/>
    <property type="match status" value="1"/>
</dbReference>
<dbReference type="GO" id="GO:0046872">
    <property type="term" value="F:metal ion binding"/>
    <property type="evidence" value="ECO:0007669"/>
    <property type="project" value="UniProtKB-KW"/>
</dbReference>
<evidence type="ECO:0000256" key="5">
    <source>
        <dbReference type="ARBA" id="ARBA00022490"/>
    </source>
</evidence>
<dbReference type="NCBIfam" id="NF009538">
    <property type="entry name" value="PRK12904.1"/>
    <property type="match status" value="1"/>
</dbReference>
<accession>A0A1G5NYL3</accession>
<feature type="binding site" evidence="15">
    <location>
        <position position="502"/>
    </location>
    <ligand>
        <name>ATP</name>
        <dbReference type="ChEBI" id="CHEBI:30616"/>
    </ligand>
</feature>
<evidence type="ECO:0000256" key="6">
    <source>
        <dbReference type="ARBA" id="ARBA00022519"/>
    </source>
</evidence>
<dbReference type="InterPro" id="IPR036670">
    <property type="entry name" value="SecA_X-link_sf"/>
</dbReference>
<dbReference type="STRING" id="1120955.SAMN03080610_02819"/>
<feature type="binding site" evidence="15">
    <location>
        <position position="89"/>
    </location>
    <ligand>
        <name>ATP</name>
        <dbReference type="ChEBI" id="CHEBI:30616"/>
    </ligand>
</feature>
<comment type="subcellular location">
    <subcellularLocation>
        <location evidence="15">Cell membrane</location>
        <topology evidence="15">Peripheral membrane protein</topology>
        <orientation evidence="15">Cytoplasmic side</orientation>
    </subcellularLocation>
    <subcellularLocation>
        <location evidence="15">Cytoplasm</location>
    </subcellularLocation>
    <text evidence="15">Distribution is 50-50.</text>
</comment>
<dbReference type="InterPro" id="IPR011116">
    <property type="entry name" value="SecA_Wing/Scaffold"/>
</dbReference>
<evidence type="ECO:0000313" key="21">
    <source>
        <dbReference type="Proteomes" id="UP000199347"/>
    </source>
</evidence>
<dbReference type="GO" id="GO:0005886">
    <property type="term" value="C:plasma membrane"/>
    <property type="evidence" value="ECO:0007669"/>
    <property type="project" value="UniProtKB-SubCell"/>
</dbReference>
<name>A0A1G5NYL3_AFIMA</name>
<dbReference type="SMART" id="SM00957">
    <property type="entry name" value="SecA_DEAD"/>
    <property type="match status" value="1"/>
</dbReference>
<dbReference type="PROSITE" id="PS51196">
    <property type="entry name" value="SECA_MOTOR_DEAD"/>
    <property type="match status" value="1"/>
</dbReference>
<feature type="binding site" evidence="15">
    <location>
        <begin position="107"/>
        <end position="111"/>
    </location>
    <ligand>
        <name>ATP</name>
        <dbReference type="ChEBI" id="CHEBI:30616"/>
    </ligand>
</feature>
<protein>
    <recommendedName>
        <fullName evidence="15 16">Protein translocase subunit SecA</fullName>
        <ecNumber evidence="15">7.4.2.8</ecNumber>
    </recommendedName>
</protein>
<dbReference type="InterPro" id="IPR011130">
    <property type="entry name" value="SecA_preprotein_X-link_dom"/>
</dbReference>
<dbReference type="GO" id="GO:0006605">
    <property type="term" value="P:protein targeting"/>
    <property type="evidence" value="ECO:0007669"/>
    <property type="project" value="UniProtKB-UniRule"/>
</dbReference>
<dbReference type="SUPFAM" id="SSF81767">
    <property type="entry name" value="Pre-protein crosslinking domain of SecA"/>
    <property type="match status" value="1"/>
</dbReference>
<dbReference type="SMART" id="SM00958">
    <property type="entry name" value="SecA_PP_bind"/>
    <property type="match status" value="1"/>
</dbReference>
<comment type="function">
    <text evidence="15">Part of the Sec protein translocase complex. Interacts with the SecYEG preprotein conducting channel. Has a central role in coupling the hydrolysis of ATP to the transfer of proteins into and across the cell membrane, serving both as a receptor for the preprotein-SecB complex and as an ATP-driven molecular motor driving the stepwise translocation of polypeptide chains across the membrane.</text>
</comment>
<dbReference type="GO" id="GO:0005524">
    <property type="term" value="F:ATP binding"/>
    <property type="evidence" value="ECO:0007669"/>
    <property type="project" value="UniProtKB-UniRule"/>
</dbReference>
<keyword evidence="14 15" id="KW-0472">Membrane</keyword>
<dbReference type="GO" id="GO:0065002">
    <property type="term" value="P:intracellular protein transmembrane transport"/>
    <property type="evidence" value="ECO:0007669"/>
    <property type="project" value="UniProtKB-UniRule"/>
</dbReference>
<dbReference type="InterPro" id="IPR004027">
    <property type="entry name" value="SEC_C_motif"/>
</dbReference>
<evidence type="ECO:0000256" key="8">
    <source>
        <dbReference type="ARBA" id="ARBA00022741"/>
    </source>
</evidence>
<dbReference type="PROSITE" id="PS01312">
    <property type="entry name" value="SECA"/>
    <property type="match status" value="1"/>
</dbReference>
<dbReference type="Gene3D" id="3.10.450.50">
    <property type="match status" value="1"/>
</dbReference>
<keyword evidence="21" id="KW-1185">Reference proteome</keyword>
<dbReference type="SUPFAM" id="SSF81886">
    <property type="entry name" value="Helical scaffold and wing domains of SecA"/>
    <property type="match status" value="1"/>
</dbReference>
<dbReference type="PANTHER" id="PTHR30612:SF0">
    <property type="entry name" value="CHLOROPLAST PROTEIN-TRANSPORTING ATPASE"/>
    <property type="match status" value="1"/>
</dbReference>
<dbReference type="OrthoDB" id="9805579at2"/>
<dbReference type="EMBL" id="FMVW01000007">
    <property type="protein sequence ID" value="SCZ41851.1"/>
    <property type="molecule type" value="Genomic_DNA"/>
</dbReference>
<keyword evidence="4 15" id="KW-1003">Cell membrane</keyword>
<comment type="similarity">
    <text evidence="2 15 16">Belongs to the SecA family.</text>
</comment>
<evidence type="ECO:0000313" key="20">
    <source>
        <dbReference type="EMBL" id="SCZ41851.1"/>
    </source>
</evidence>
<evidence type="ECO:0000256" key="3">
    <source>
        <dbReference type="ARBA" id="ARBA00022448"/>
    </source>
</evidence>
<dbReference type="FunFam" id="1.10.3060.10:FF:000003">
    <property type="entry name" value="Protein translocase subunit SecA"/>
    <property type="match status" value="1"/>
</dbReference>
<dbReference type="Gene3D" id="1.10.3060.10">
    <property type="entry name" value="Helical scaffold and wing domains of SecA"/>
    <property type="match status" value="1"/>
</dbReference>
<dbReference type="InterPro" id="IPR000185">
    <property type="entry name" value="SecA"/>
</dbReference>
<evidence type="ECO:0000256" key="10">
    <source>
        <dbReference type="ARBA" id="ARBA00022840"/>
    </source>
</evidence>
<dbReference type="PROSITE" id="PS51194">
    <property type="entry name" value="HELICASE_CTER"/>
    <property type="match status" value="1"/>
</dbReference>
<evidence type="ECO:0000256" key="15">
    <source>
        <dbReference type="HAMAP-Rule" id="MF_01382"/>
    </source>
</evidence>
<keyword evidence="5 15" id="KW-0963">Cytoplasm</keyword>
<gene>
    <name evidence="15" type="primary">secA</name>
    <name evidence="20" type="ORF">SAMN03080610_02819</name>
</gene>
<reference evidence="20 21" key="1">
    <citation type="submission" date="2016-10" db="EMBL/GenBank/DDBJ databases">
        <authorList>
            <person name="de Groot N.N."/>
        </authorList>
    </citation>
    <scope>NUCLEOTIDE SEQUENCE [LARGE SCALE GENOMIC DNA]</scope>
    <source>
        <strain evidence="20 21">DSM 2698</strain>
    </source>
</reference>
<dbReference type="InterPro" id="IPR014001">
    <property type="entry name" value="Helicase_ATP-bd"/>
</dbReference>
<feature type="domain" description="SecA family profile" evidence="19">
    <location>
        <begin position="5"/>
        <end position="615"/>
    </location>
</feature>
<dbReference type="InterPro" id="IPR011115">
    <property type="entry name" value="SecA_DEAD"/>
</dbReference>
<keyword evidence="13 15" id="KW-0811">Translocation</keyword>
<feature type="domain" description="Helicase ATP-binding" evidence="17">
    <location>
        <begin position="91"/>
        <end position="249"/>
    </location>
</feature>
<dbReference type="HAMAP" id="MF_01382">
    <property type="entry name" value="SecA"/>
    <property type="match status" value="1"/>
</dbReference>
<evidence type="ECO:0000256" key="11">
    <source>
        <dbReference type="ARBA" id="ARBA00022927"/>
    </source>
</evidence>
<dbReference type="CDD" id="cd18803">
    <property type="entry name" value="SF2_C_secA"/>
    <property type="match status" value="1"/>
</dbReference>
<keyword evidence="3 15" id="KW-0813">Transport</keyword>
<feature type="domain" description="Helicase C-terminal" evidence="18">
    <location>
        <begin position="426"/>
        <end position="623"/>
    </location>
</feature>
<comment type="cofactor">
    <cofactor evidence="1">
        <name>Zn(2+)</name>
        <dbReference type="ChEBI" id="CHEBI:29105"/>
    </cofactor>
</comment>
<evidence type="ECO:0000256" key="16">
    <source>
        <dbReference type="RuleBase" id="RU003874"/>
    </source>
</evidence>
<dbReference type="GO" id="GO:0043952">
    <property type="term" value="P:protein transport by the Sec complex"/>
    <property type="evidence" value="ECO:0007669"/>
    <property type="project" value="TreeGrafter"/>
</dbReference>
<dbReference type="Proteomes" id="UP000199347">
    <property type="component" value="Unassembled WGS sequence"/>
</dbReference>
<dbReference type="Pfam" id="PF21090">
    <property type="entry name" value="P-loop_SecA"/>
    <property type="match status" value="1"/>
</dbReference>
<evidence type="ECO:0000256" key="14">
    <source>
        <dbReference type="ARBA" id="ARBA00023136"/>
    </source>
</evidence>
<dbReference type="InterPro" id="IPR014018">
    <property type="entry name" value="SecA_motor_DEAD"/>
</dbReference>
<keyword evidence="9" id="KW-0862">Zinc</keyword>
<evidence type="ECO:0000256" key="2">
    <source>
        <dbReference type="ARBA" id="ARBA00007650"/>
    </source>
</evidence>
<dbReference type="FunFam" id="3.40.50.300:FF:000334">
    <property type="entry name" value="Protein translocase subunit SecA"/>
    <property type="match status" value="1"/>
</dbReference>
<dbReference type="AlphaFoldDB" id="A0A1G5NYL3"/>
<keyword evidence="10 15" id="KW-0067">ATP-binding</keyword>
<dbReference type="PROSITE" id="PS51192">
    <property type="entry name" value="HELICASE_ATP_BIND_1"/>
    <property type="match status" value="1"/>
</dbReference>
<dbReference type="GO" id="GO:0031522">
    <property type="term" value="C:cell envelope Sec protein transport complex"/>
    <property type="evidence" value="ECO:0007669"/>
    <property type="project" value="TreeGrafter"/>
</dbReference>
<dbReference type="GO" id="GO:0005829">
    <property type="term" value="C:cytosol"/>
    <property type="evidence" value="ECO:0007669"/>
    <property type="project" value="TreeGrafter"/>
</dbReference>